<proteinExistence type="predicted"/>
<feature type="transmembrane region" description="Helical" evidence="1">
    <location>
        <begin position="81"/>
        <end position="98"/>
    </location>
</feature>
<dbReference type="Gene3D" id="1.20.1300.10">
    <property type="entry name" value="Fumarate reductase/succinate dehydrogenase, transmembrane subunit"/>
    <property type="match status" value="1"/>
</dbReference>
<keyword evidence="1" id="KW-0812">Transmembrane</keyword>
<keyword evidence="1" id="KW-0472">Membrane</keyword>
<dbReference type="EMBL" id="MN738821">
    <property type="protein sequence ID" value="QHT37813.1"/>
    <property type="molecule type" value="Genomic_DNA"/>
</dbReference>
<accession>A0A6C0FB21</accession>
<name>A0A6C0FB21_9ZZZZ</name>
<feature type="transmembrane region" description="Helical" evidence="1">
    <location>
        <begin position="44"/>
        <end position="69"/>
    </location>
</feature>
<evidence type="ECO:0000256" key="1">
    <source>
        <dbReference type="SAM" id="Phobius"/>
    </source>
</evidence>
<protein>
    <submittedName>
        <fullName evidence="2">Uncharacterized protein</fullName>
    </submittedName>
</protein>
<reference evidence="2" key="1">
    <citation type="journal article" date="2020" name="Nature">
        <title>Giant virus diversity and host interactions through global metagenomics.</title>
        <authorList>
            <person name="Schulz F."/>
            <person name="Roux S."/>
            <person name="Paez-Espino D."/>
            <person name="Jungbluth S."/>
            <person name="Walsh D.A."/>
            <person name="Denef V.J."/>
            <person name="McMahon K.D."/>
            <person name="Konstantinidis K.T."/>
            <person name="Eloe-Fadrosh E.A."/>
            <person name="Kyrpides N.C."/>
            <person name="Woyke T."/>
        </authorList>
    </citation>
    <scope>NUCLEOTIDE SEQUENCE</scope>
    <source>
        <strain evidence="2">GVMAG-S-ERX556049-19</strain>
    </source>
</reference>
<sequence>MNLLIPDKSTKLLSYYHKSAKWMIPLSVSSYLSYHHGLSPFNNFIYVPTILSIGYHSYFSTACIITDYIKPTNLALLSRAANLKLHGLSTFGFIYFLYKKNKNFVS</sequence>
<dbReference type="GO" id="GO:0016020">
    <property type="term" value="C:membrane"/>
    <property type="evidence" value="ECO:0007669"/>
    <property type="project" value="InterPro"/>
</dbReference>
<keyword evidence="1" id="KW-1133">Transmembrane helix</keyword>
<organism evidence="2">
    <name type="scientific">viral metagenome</name>
    <dbReference type="NCBI Taxonomy" id="1070528"/>
    <lineage>
        <taxon>unclassified sequences</taxon>
        <taxon>metagenomes</taxon>
        <taxon>organismal metagenomes</taxon>
    </lineage>
</organism>
<evidence type="ECO:0000313" key="2">
    <source>
        <dbReference type="EMBL" id="QHT37813.1"/>
    </source>
</evidence>
<dbReference type="InterPro" id="IPR034804">
    <property type="entry name" value="SQR/QFR_C/D"/>
</dbReference>
<dbReference type="AlphaFoldDB" id="A0A6C0FB21"/>